<accession>A0A9X3J6Y3</accession>
<keyword evidence="4" id="KW-1185">Reference proteome</keyword>
<keyword evidence="1" id="KW-0378">Hydrolase</keyword>
<dbReference type="GO" id="GO:0043456">
    <property type="term" value="P:regulation of pentose-phosphate shunt"/>
    <property type="evidence" value="ECO:0007669"/>
    <property type="project" value="TreeGrafter"/>
</dbReference>
<dbReference type="PANTHER" id="PTHR46517:SF1">
    <property type="entry name" value="FRUCTOSE-2,6-BISPHOSPHATASE TIGAR"/>
    <property type="match status" value="1"/>
</dbReference>
<dbReference type="GO" id="GO:0009236">
    <property type="term" value="P:cobalamin biosynthetic process"/>
    <property type="evidence" value="ECO:0007669"/>
    <property type="project" value="UniProtKB-UniRule"/>
</dbReference>
<dbReference type="GO" id="GO:0005829">
    <property type="term" value="C:cytosol"/>
    <property type="evidence" value="ECO:0007669"/>
    <property type="project" value="TreeGrafter"/>
</dbReference>
<dbReference type="AlphaFoldDB" id="A0A9X3J6Y3"/>
<dbReference type="NCBIfam" id="TIGR03162">
    <property type="entry name" value="ribazole_cobC"/>
    <property type="match status" value="1"/>
</dbReference>
<dbReference type="GO" id="GO:0043755">
    <property type="term" value="F:alpha-ribazole phosphatase activity"/>
    <property type="evidence" value="ECO:0007669"/>
    <property type="project" value="UniProtKB-UniRule"/>
</dbReference>
<evidence type="ECO:0000256" key="2">
    <source>
        <dbReference type="NCBIfam" id="TIGR03162"/>
    </source>
</evidence>
<name>A0A9X3J6Y3_9BACT</name>
<dbReference type="CDD" id="cd07067">
    <property type="entry name" value="HP_PGM_like"/>
    <property type="match status" value="1"/>
</dbReference>
<sequence length="178" mass="20267">MKIVAIRHTSVAVDPGICYGQTDVPVANSFQKEKDTVAAEIDGVLFDKMYSSPLTRCKLLAKSLFEKEKIVFDDRLKELNFGDWELQSWDEIYADPQGKVWMDNYQNLPALNGESYPEMVKRVAAFLDGIKHEKYNCVAIVAHAGVIRILKSLIDKQPIDELFKTFKPEYGSVTEFKI</sequence>
<dbReference type="InterPro" id="IPR013078">
    <property type="entry name" value="His_Pase_superF_clade-1"/>
</dbReference>
<dbReference type="Gene3D" id="3.40.50.1240">
    <property type="entry name" value="Phosphoglycerate mutase-like"/>
    <property type="match status" value="1"/>
</dbReference>
<reference evidence="3" key="1">
    <citation type="submission" date="2022-11" db="EMBL/GenBank/DDBJ databases">
        <title>Marilongibacter aestuarii gen. nov., sp. nov., isolated from tidal flat sediment.</title>
        <authorList>
            <person name="Jiayan W."/>
        </authorList>
    </citation>
    <scope>NUCLEOTIDE SEQUENCE</scope>
    <source>
        <strain evidence="3">Z1-6</strain>
    </source>
</reference>
<dbReference type="InterPro" id="IPR051695">
    <property type="entry name" value="Phosphoglycerate_Mutase"/>
</dbReference>
<dbReference type="SMART" id="SM00855">
    <property type="entry name" value="PGAM"/>
    <property type="match status" value="1"/>
</dbReference>
<organism evidence="3 4">
    <name type="scientific">Draconibacterium aestuarii</name>
    <dbReference type="NCBI Taxonomy" id="2998507"/>
    <lineage>
        <taxon>Bacteria</taxon>
        <taxon>Pseudomonadati</taxon>
        <taxon>Bacteroidota</taxon>
        <taxon>Bacteroidia</taxon>
        <taxon>Marinilabiliales</taxon>
        <taxon>Prolixibacteraceae</taxon>
        <taxon>Draconibacterium</taxon>
    </lineage>
</organism>
<dbReference type="GO" id="GO:0004331">
    <property type="term" value="F:fructose-2,6-bisphosphate 2-phosphatase activity"/>
    <property type="evidence" value="ECO:0007669"/>
    <property type="project" value="TreeGrafter"/>
</dbReference>
<protein>
    <recommendedName>
        <fullName evidence="2">Alpha-ribazole phosphatase</fullName>
        <ecNumber evidence="2">3.1.3.73</ecNumber>
    </recommendedName>
</protein>
<dbReference type="EC" id="3.1.3.73" evidence="2"/>
<dbReference type="InterPro" id="IPR017578">
    <property type="entry name" value="Ribazole_CobC"/>
</dbReference>
<dbReference type="SUPFAM" id="SSF53254">
    <property type="entry name" value="Phosphoglycerate mutase-like"/>
    <property type="match status" value="1"/>
</dbReference>
<gene>
    <name evidence="3" type="primary">cobC</name>
    <name evidence="3" type="ORF">OU798_07185</name>
</gene>
<dbReference type="RefSeq" id="WP_343332454.1">
    <property type="nucleotide sequence ID" value="NZ_JAPOHD010000013.1"/>
</dbReference>
<dbReference type="PANTHER" id="PTHR46517">
    <property type="entry name" value="FRUCTOSE-2,6-BISPHOSPHATASE TIGAR"/>
    <property type="match status" value="1"/>
</dbReference>
<evidence type="ECO:0000313" key="4">
    <source>
        <dbReference type="Proteomes" id="UP001145087"/>
    </source>
</evidence>
<dbReference type="Pfam" id="PF00300">
    <property type="entry name" value="His_Phos_1"/>
    <property type="match status" value="1"/>
</dbReference>
<comment type="caution">
    <text evidence="3">The sequence shown here is derived from an EMBL/GenBank/DDBJ whole genome shotgun (WGS) entry which is preliminary data.</text>
</comment>
<evidence type="ECO:0000313" key="3">
    <source>
        <dbReference type="EMBL" id="MCY1720120.1"/>
    </source>
</evidence>
<evidence type="ECO:0000256" key="1">
    <source>
        <dbReference type="ARBA" id="ARBA00022801"/>
    </source>
</evidence>
<dbReference type="EMBL" id="JAPOHD010000013">
    <property type="protein sequence ID" value="MCY1720120.1"/>
    <property type="molecule type" value="Genomic_DNA"/>
</dbReference>
<dbReference type="InterPro" id="IPR029033">
    <property type="entry name" value="His_PPase_superfam"/>
</dbReference>
<dbReference type="GO" id="GO:0045820">
    <property type="term" value="P:negative regulation of glycolytic process"/>
    <property type="evidence" value="ECO:0007669"/>
    <property type="project" value="TreeGrafter"/>
</dbReference>
<dbReference type="Proteomes" id="UP001145087">
    <property type="component" value="Unassembled WGS sequence"/>
</dbReference>
<proteinExistence type="predicted"/>